<comment type="cofactor">
    <cofactor evidence="5">
        <name>Mg(2+)</name>
        <dbReference type="ChEBI" id="CHEBI:18420"/>
    </cofactor>
</comment>
<proteinExistence type="inferred from homology"/>
<keyword evidence="5" id="KW-0460">Magnesium</keyword>
<feature type="site" description="Transition state stabilizer" evidence="5">
    <location>
        <position position="209"/>
    </location>
</feature>
<keyword evidence="4 5" id="KW-0067">ATP-binding</keyword>
<dbReference type="Proteomes" id="UP001485043">
    <property type="component" value="Unassembled WGS sequence"/>
</dbReference>
<comment type="catalytic activity">
    <reaction evidence="5">
        <text>acetate + ATP = acetyl phosphate + ADP</text>
        <dbReference type="Rhea" id="RHEA:11352"/>
        <dbReference type="ChEBI" id="CHEBI:22191"/>
        <dbReference type="ChEBI" id="CHEBI:30089"/>
        <dbReference type="ChEBI" id="CHEBI:30616"/>
        <dbReference type="ChEBI" id="CHEBI:456216"/>
        <dbReference type="EC" id="2.7.2.1"/>
    </reaction>
</comment>
<dbReference type="GO" id="GO:0005524">
    <property type="term" value="F:ATP binding"/>
    <property type="evidence" value="ECO:0007669"/>
    <property type="project" value="UniProtKB-KW"/>
</dbReference>
<dbReference type="InterPro" id="IPR023865">
    <property type="entry name" value="Aliphatic_acid_kinase_CS"/>
</dbReference>
<keyword evidence="1 5" id="KW-0808">Transferase</keyword>
<dbReference type="GO" id="GO:0006083">
    <property type="term" value="P:acetate metabolic process"/>
    <property type="evidence" value="ECO:0007669"/>
    <property type="project" value="TreeGrafter"/>
</dbReference>
<feature type="binding site" evidence="5">
    <location>
        <position position="17"/>
    </location>
    <ligand>
        <name>ATP</name>
        <dbReference type="ChEBI" id="CHEBI:30616"/>
    </ligand>
</feature>
<dbReference type="PANTHER" id="PTHR21060">
    <property type="entry name" value="ACETATE KINASE"/>
    <property type="match status" value="1"/>
</dbReference>
<dbReference type="GO" id="GO:0006085">
    <property type="term" value="P:acetyl-CoA biosynthetic process"/>
    <property type="evidence" value="ECO:0007669"/>
    <property type="project" value="UniProtKB-UniRule"/>
</dbReference>
<dbReference type="PRINTS" id="PR00471">
    <property type="entry name" value="ACETATEKNASE"/>
</dbReference>
<evidence type="ECO:0000256" key="5">
    <source>
        <dbReference type="HAMAP-Rule" id="MF_03131"/>
    </source>
</evidence>
<reference evidence="6 7" key="1">
    <citation type="journal article" date="2024" name="Nat. Commun.">
        <title>Phylogenomics reveals the evolutionary origins of lichenization in chlorophyte algae.</title>
        <authorList>
            <person name="Puginier C."/>
            <person name="Libourel C."/>
            <person name="Otte J."/>
            <person name="Skaloud P."/>
            <person name="Haon M."/>
            <person name="Grisel S."/>
            <person name="Petersen M."/>
            <person name="Berrin J.G."/>
            <person name="Delaux P.M."/>
            <person name="Dal Grande F."/>
            <person name="Keller J."/>
        </authorList>
    </citation>
    <scope>NUCLEOTIDE SEQUENCE [LARGE SCALE GENOMIC DNA]</scope>
    <source>
        <strain evidence="6 7">SAG 2523</strain>
    </source>
</reference>
<feature type="binding site" evidence="5">
    <location>
        <position position="60"/>
    </location>
    <ligand>
        <name>substrate</name>
    </ligand>
</feature>
<dbReference type="NCBIfam" id="TIGR00016">
    <property type="entry name" value="ackA"/>
    <property type="match status" value="1"/>
</dbReference>
<feature type="binding site" evidence="5">
    <location>
        <begin position="176"/>
        <end position="180"/>
    </location>
    <ligand>
        <name>ATP</name>
        <dbReference type="ChEBI" id="CHEBI:30616"/>
    </ligand>
</feature>
<dbReference type="PIRSF" id="PIRSF000722">
    <property type="entry name" value="Acetate_prop_kin"/>
    <property type="match status" value="1"/>
</dbReference>
<dbReference type="GO" id="GO:0008776">
    <property type="term" value="F:acetate kinase activity"/>
    <property type="evidence" value="ECO:0007669"/>
    <property type="project" value="UniProtKB-UniRule"/>
</dbReference>
<dbReference type="InterPro" id="IPR043129">
    <property type="entry name" value="ATPase_NBD"/>
</dbReference>
<keyword evidence="5" id="KW-0479">Metal-binding</keyword>
<accession>A0AAW1SD83</accession>
<dbReference type="PROSITE" id="PS01075">
    <property type="entry name" value="ACETATE_KINASE_1"/>
    <property type="match status" value="1"/>
</dbReference>
<comment type="pathway">
    <text evidence="5">Metabolic intermediate biosynthesis; acetyl-CoA biosynthesis; acetyl-CoA from acetate: step 1/2.</text>
</comment>
<keyword evidence="2 5" id="KW-0547">Nucleotide-binding</keyword>
<evidence type="ECO:0000256" key="1">
    <source>
        <dbReference type="ARBA" id="ARBA00022679"/>
    </source>
</evidence>
<dbReference type="InterPro" id="IPR000890">
    <property type="entry name" value="Aliphatic_acid_kin_short-chain"/>
</dbReference>
<dbReference type="Gene3D" id="3.30.420.40">
    <property type="match status" value="3"/>
</dbReference>
<evidence type="ECO:0000256" key="4">
    <source>
        <dbReference type="ARBA" id="ARBA00022840"/>
    </source>
</evidence>
<name>A0AAW1SD83_9CHLO</name>
<dbReference type="PANTHER" id="PTHR21060:SF15">
    <property type="entry name" value="ACETATE KINASE-RELATED"/>
    <property type="match status" value="1"/>
</dbReference>
<dbReference type="SUPFAM" id="SSF53067">
    <property type="entry name" value="Actin-like ATPase domain"/>
    <property type="match status" value="2"/>
</dbReference>
<gene>
    <name evidence="6" type="ORF">WJX84_011211</name>
</gene>
<keyword evidence="3 5" id="KW-0418">Kinase</keyword>
<dbReference type="PROSITE" id="PS01076">
    <property type="entry name" value="ACETATE_KINASE_2"/>
    <property type="match status" value="1"/>
</dbReference>
<organism evidence="6 7">
    <name type="scientific">Apatococcus fuscideae</name>
    <dbReference type="NCBI Taxonomy" id="2026836"/>
    <lineage>
        <taxon>Eukaryota</taxon>
        <taxon>Viridiplantae</taxon>
        <taxon>Chlorophyta</taxon>
        <taxon>core chlorophytes</taxon>
        <taxon>Trebouxiophyceae</taxon>
        <taxon>Chlorellales</taxon>
        <taxon>Chlorellaceae</taxon>
        <taxon>Apatococcus</taxon>
    </lineage>
</organism>
<evidence type="ECO:0000256" key="2">
    <source>
        <dbReference type="ARBA" id="ARBA00022741"/>
    </source>
</evidence>
<evidence type="ECO:0000313" key="7">
    <source>
        <dbReference type="Proteomes" id="UP001485043"/>
    </source>
</evidence>
<protein>
    <recommendedName>
        <fullName evidence="5">Probable acetate kinase</fullName>
        <ecNumber evidence="5">2.7.2.1</ecNumber>
    </recommendedName>
    <alternativeName>
        <fullName evidence="5">Acetokinase</fullName>
    </alternativeName>
</protein>
<feature type="site" description="Transition state stabilizer" evidence="5">
    <location>
        <position position="148"/>
    </location>
</feature>
<dbReference type="HAMAP" id="MF_00020">
    <property type="entry name" value="Acetate_kinase"/>
    <property type="match status" value="1"/>
</dbReference>
<sequence length="370" mass="39426">MSGQKVLVVNSGSSSLKFQLFNTAKGLTAVAKGVIDQIEYLSQLNWASNLHQDLVGCGHRVVHGKDYPRAALVDDAITKLIQDGAAMAPLHNPANLLGIDAASKVYPGTPQVAVFDTAFHQTMTPGTYSYALPKDICQQHGIRKYGAHGTSYRYLVQETSRILGKPDNELNLILCHIGAGASLCAVEKGRSVDTTMGLTPLEGLVMASRCGDVDPAAVLYLLEHHCGGDIGKADKLLNKQSGLIGLTGHQDLKLVLDDAAAGKEEAITAAEVYVGRIRKYVGAYLMKLNGKVDAIVVAGGAGEASFDLRQRIFSGMSAFGLEVDFEKNKAVKRGKAACISTDGSAMALHVIPTDEELSIARQTLEVIHEE</sequence>
<dbReference type="Pfam" id="PF00871">
    <property type="entry name" value="Acetate_kinase"/>
    <property type="match status" value="2"/>
</dbReference>
<evidence type="ECO:0000256" key="3">
    <source>
        <dbReference type="ARBA" id="ARBA00022777"/>
    </source>
</evidence>
<feature type="binding site" evidence="5">
    <location>
        <position position="355"/>
    </location>
    <ligand>
        <name>Mg(2+)</name>
        <dbReference type="ChEBI" id="CHEBI:18420"/>
    </ligand>
</feature>
<comment type="similarity">
    <text evidence="5">Belongs to the acetokinase family.</text>
</comment>
<comment type="caution">
    <text evidence="5">Lacks conserved residue(s) required for the propagation of feature annotation.</text>
</comment>
<dbReference type="EC" id="2.7.2.1" evidence="5"/>
<dbReference type="AlphaFoldDB" id="A0AAW1SD83"/>
<dbReference type="EMBL" id="JALJOV010001652">
    <property type="protein sequence ID" value="KAK9843942.1"/>
    <property type="molecule type" value="Genomic_DNA"/>
</dbReference>
<comment type="caution">
    <text evidence="6">The sequence shown here is derived from an EMBL/GenBank/DDBJ whole genome shotgun (WGS) entry which is preliminary data.</text>
</comment>
<evidence type="ECO:0000313" key="6">
    <source>
        <dbReference type="EMBL" id="KAK9843942.1"/>
    </source>
</evidence>
<feature type="binding site" evidence="5">
    <location>
        <position position="10"/>
    </location>
    <ligand>
        <name>Mg(2+)</name>
        <dbReference type="ChEBI" id="CHEBI:18420"/>
    </ligand>
</feature>
<dbReference type="InterPro" id="IPR004372">
    <property type="entry name" value="Ac/propionate_kinase"/>
</dbReference>
<feature type="active site" description="Proton donor/acceptor" evidence="5">
    <location>
        <position position="116"/>
    </location>
</feature>
<dbReference type="GO" id="GO:0000287">
    <property type="term" value="F:magnesium ion binding"/>
    <property type="evidence" value="ECO:0007669"/>
    <property type="project" value="UniProtKB-UniRule"/>
</dbReference>
<keyword evidence="7" id="KW-1185">Reference proteome</keyword>